<sequence>MDIPSIILLGALCGLVGAFAMTAFMTAVSSAFSERVDMVRALGSYFTGRLEGAVGLGRIIHAVSGLIFGATYLLIMHQMDALTFPYPIFLGIGFGFFHGLIMCYILMIFASMRHPIEEYRKATLEEGLLHLVGHIIFGIVVGLLAGLLSLGF</sequence>
<dbReference type="RefSeq" id="WP_110129573.1">
    <property type="nucleotide sequence ID" value="NZ_QHJQ01000001.1"/>
</dbReference>
<evidence type="ECO:0000313" key="2">
    <source>
        <dbReference type="EMBL" id="PXA05494.1"/>
    </source>
</evidence>
<feature type="transmembrane region" description="Helical" evidence="1">
    <location>
        <begin position="57"/>
        <end position="76"/>
    </location>
</feature>
<name>A0A317ZIF0_9BACT</name>
<gene>
    <name evidence="2" type="ORF">DDZ13_01085</name>
</gene>
<dbReference type="EMBL" id="QHJQ01000001">
    <property type="protein sequence ID" value="PXA05494.1"/>
    <property type="molecule type" value="Genomic_DNA"/>
</dbReference>
<reference evidence="2 3" key="1">
    <citation type="submission" date="2018-05" db="EMBL/GenBank/DDBJ databases">
        <title>Coraliomargarita sinensis sp. nov., isolated from a marine solar saltern.</title>
        <authorList>
            <person name="Zhou L.Y."/>
        </authorList>
    </citation>
    <scope>NUCLEOTIDE SEQUENCE [LARGE SCALE GENOMIC DNA]</scope>
    <source>
        <strain evidence="2 3">WN38</strain>
    </source>
</reference>
<accession>A0A317ZIF0</accession>
<feature type="transmembrane region" description="Helical" evidence="1">
    <location>
        <begin position="88"/>
        <end position="111"/>
    </location>
</feature>
<protein>
    <submittedName>
        <fullName evidence="2">Uncharacterized protein</fullName>
    </submittedName>
</protein>
<dbReference type="Proteomes" id="UP000247099">
    <property type="component" value="Unassembled WGS sequence"/>
</dbReference>
<evidence type="ECO:0000256" key="1">
    <source>
        <dbReference type="SAM" id="Phobius"/>
    </source>
</evidence>
<organism evidence="2 3">
    <name type="scientific">Coraliomargarita sinensis</name>
    <dbReference type="NCBI Taxonomy" id="2174842"/>
    <lineage>
        <taxon>Bacteria</taxon>
        <taxon>Pseudomonadati</taxon>
        <taxon>Verrucomicrobiota</taxon>
        <taxon>Opitutia</taxon>
        <taxon>Puniceicoccales</taxon>
        <taxon>Coraliomargaritaceae</taxon>
        <taxon>Coraliomargarita</taxon>
    </lineage>
</organism>
<dbReference type="AlphaFoldDB" id="A0A317ZIF0"/>
<keyword evidence="3" id="KW-1185">Reference proteome</keyword>
<comment type="caution">
    <text evidence="2">The sequence shown here is derived from an EMBL/GenBank/DDBJ whole genome shotgun (WGS) entry which is preliminary data.</text>
</comment>
<feature type="transmembrane region" description="Helical" evidence="1">
    <location>
        <begin position="131"/>
        <end position="150"/>
    </location>
</feature>
<keyword evidence="1" id="KW-0812">Transmembrane</keyword>
<proteinExistence type="predicted"/>
<dbReference type="OrthoDB" id="196794at2"/>
<keyword evidence="1" id="KW-1133">Transmembrane helix</keyword>
<dbReference type="InParanoid" id="A0A317ZIF0"/>
<evidence type="ECO:0000313" key="3">
    <source>
        <dbReference type="Proteomes" id="UP000247099"/>
    </source>
</evidence>
<keyword evidence="1" id="KW-0472">Membrane</keyword>